<evidence type="ECO:0000256" key="1">
    <source>
        <dbReference type="ARBA" id="ARBA00005947"/>
    </source>
</evidence>
<dbReference type="PRINTS" id="PR01270">
    <property type="entry name" value="HDASUPER"/>
</dbReference>
<dbReference type="Gene3D" id="3.40.800.20">
    <property type="entry name" value="Histone deacetylase domain"/>
    <property type="match status" value="1"/>
</dbReference>
<protein>
    <submittedName>
        <fullName evidence="4">Histone deacetylase</fullName>
    </submittedName>
</protein>
<dbReference type="InterPro" id="IPR000286">
    <property type="entry name" value="HDACs"/>
</dbReference>
<dbReference type="InterPro" id="IPR044150">
    <property type="entry name" value="HDAC_classIV"/>
</dbReference>
<dbReference type="GO" id="GO:0016787">
    <property type="term" value="F:hydrolase activity"/>
    <property type="evidence" value="ECO:0007669"/>
    <property type="project" value="UniProtKB-KW"/>
</dbReference>
<dbReference type="SUPFAM" id="SSF52768">
    <property type="entry name" value="Arginase/deacetylase"/>
    <property type="match status" value="1"/>
</dbReference>
<reference evidence="4" key="1">
    <citation type="journal article" date="2020" name="mSystems">
        <title>Genome- and Community-Level Interaction Insights into Carbon Utilization and Element Cycling Functions of Hydrothermarchaeota in Hydrothermal Sediment.</title>
        <authorList>
            <person name="Zhou Z."/>
            <person name="Liu Y."/>
            <person name="Xu W."/>
            <person name="Pan J."/>
            <person name="Luo Z.H."/>
            <person name="Li M."/>
        </authorList>
    </citation>
    <scope>NUCLEOTIDE SEQUENCE [LARGE SCALE GENOMIC DNA]</scope>
    <source>
        <strain evidence="4">HyVt-456</strain>
    </source>
</reference>
<name>A0A7V1LNQ0_CALAY</name>
<dbReference type="Pfam" id="PF00850">
    <property type="entry name" value="Hist_deacetyl"/>
    <property type="match status" value="1"/>
</dbReference>
<dbReference type="EMBL" id="DRLD01000259">
    <property type="protein sequence ID" value="HED10867.1"/>
    <property type="molecule type" value="Genomic_DNA"/>
</dbReference>
<dbReference type="PANTHER" id="PTHR10625:SF19">
    <property type="entry name" value="HISTONE DEACETYLASE 12"/>
    <property type="match status" value="1"/>
</dbReference>
<sequence length="319" mass="36994">MLFYGSRRRNRTVIFPFLKKSNAYVVFTLEYLLGLSTYGDYHGFDIYKYKRIRDELIREKKLKRRYLCDPHPCSYEDILLVHTEDYVRRIKDPVYVNQMLKIQMNSMWDSSVLEYFKAVTGGTMFATALALKNRTTAFNLGGGFHHAHRDRGEGFCLINDLAIAIEKFRKKGKYKKALIIDLDYHQGNGNASVYRDDADVFTLSIHAEQWEGIEGLAMKDVLVASDIDDEAYLEVVRENLLWLEDRFSAEIVYYIAGSDPYEKDELADMQISREALLRRNMMVYAFAQKMKLPLVVVPGGGYGKDSWHIYADFISQVLS</sequence>
<dbReference type="GO" id="GO:0004407">
    <property type="term" value="F:histone deacetylase activity"/>
    <property type="evidence" value="ECO:0007669"/>
    <property type="project" value="InterPro"/>
</dbReference>
<evidence type="ECO:0000313" key="4">
    <source>
        <dbReference type="EMBL" id="HED10867.1"/>
    </source>
</evidence>
<comment type="similarity">
    <text evidence="1">Belongs to the histone deacetylase family.</text>
</comment>
<dbReference type="InterPro" id="IPR023696">
    <property type="entry name" value="Ureohydrolase_dom_sf"/>
</dbReference>
<dbReference type="AlphaFoldDB" id="A0A7V1LNQ0"/>
<dbReference type="Proteomes" id="UP000886005">
    <property type="component" value="Unassembled WGS sequence"/>
</dbReference>
<evidence type="ECO:0000256" key="2">
    <source>
        <dbReference type="ARBA" id="ARBA00022801"/>
    </source>
</evidence>
<dbReference type="InterPro" id="IPR037138">
    <property type="entry name" value="His_deacetylse_dom_sf"/>
</dbReference>
<dbReference type="CDD" id="cd09993">
    <property type="entry name" value="HDAC_classIV"/>
    <property type="match status" value="1"/>
</dbReference>
<keyword evidence="2" id="KW-0378">Hydrolase</keyword>
<organism evidence="4">
    <name type="scientific">Caldithrix abyssi</name>
    <dbReference type="NCBI Taxonomy" id="187145"/>
    <lineage>
        <taxon>Bacteria</taxon>
        <taxon>Pseudomonadati</taxon>
        <taxon>Calditrichota</taxon>
        <taxon>Calditrichia</taxon>
        <taxon>Calditrichales</taxon>
        <taxon>Calditrichaceae</taxon>
        <taxon>Caldithrix</taxon>
    </lineage>
</organism>
<evidence type="ECO:0000259" key="3">
    <source>
        <dbReference type="Pfam" id="PF00850"/>
    </source>
</evidence>
<comment type="caution">
    <text evidence="4">The sequence shown here is derived from an EMBL/GenBank/DDBJ whole genome shotgun (WGS) entry which is preliminary data.</text>
</comment>
<dbReference type="GO" id="GO:0040029">
    <property type="term" value="P:epigenetic regulation of gene expression"/>
    <property type="evidence" value="ECO:0007669"/>
    <property type="project" value="TreeGrafter"/>
</dbReference>
<proteinExistence type="inferred from homology"/>
<dbReference type="PANTHER" id="PTHR10625">
    <property type="entry name" value="HISTONE DEACETYLASE HDAC1-RELATED"/>
    <property type="match status" value="1"/>
</dbReference>
<dbReference type="InterPro" id="IPR023801">
    <property type="entry name" value="His_deacetylse_dom"/>
</dbReference>
<feature type="domain" description="Histone deacetylase" evidence="3">
    <location>
        <begin position="44"/>
        <end position="307"/>
    </location>
</feature>
<accession>A0A7V1LNQ0</accession>
<gene>
    <name evidence="4" type="ORF">ENJ10_09285</name>
</gene>